<dbReference type="HAMAP" id="MF_01382">
    <property type="entry name" value="SecA"/>
    <property type="match status" value="1"/>
</dbReference>
<evidence type="ECO:0000256" key="15">
    <source>
        <dbReference type="HAMAP-Rule" id="MF_01382"/>
    </source>
</evidence>
<dbReference type="SUPFAM" id="SSF81886">
    <property type="entry name" value="Helical scaffold and wing domains of SecA"/>
    <property type="match status" value="1"/>
</dbReference>
<dbReference type="FunFam" id="3.40.50.300:FF:000334">
    <property type="entry name" value="Protein translocase subunit SecA"/>
    <property type="match status" value="1"/>
</dbReference>
<dbReference type="PRINTS" id="PR00906">
    <property type="entry name" value="SECA"/>
</dbReference>
<evidence type="ECO:0000259" key="19">
    <source>
        <dbReference type="PROSITE" id="PS51196"/>
    </source>
</evidence>
<dbReference type="Gene3D" id="1.10.3060.10">
    <property type="entry name" value="Helical scaffold and wing domains of SecA"/>
    <property type="match status" value="1"/>
</dbReference>
<evidence type="ECO:0000256" key="8">
    <source>
        <dbReference type="ARBA" id="ARBA00022741"/>
    </source>
</evidence>
<keyword evidence="11 15" id="KW-0653">Protein transport</keyword>
<dbReference type="CDD" id="cd18803">
    <property type="entry name" value="SF2_C_secA"/>
    <property type="match status" value="1"/>
</dbReference>
<evidence type="ECO:0000256" key="14">
    <source>
        <dbReference type="ARBA" id="ARBA00023136"/>
    </source>
</evidence>
<dbReference type="InterPro" id="IPR011116">
    <property type="entry name" value="SecA_Wing/Scaffold"/>
</dbReference>
<dbReference type="GO" id="GO:0006605">
    <property type="term" value="P:protein targeting"/>
    <property type="evidence" value="ECO:0007669"/>
    <property type="project" value="UniProtKB-UniRule"/>
</dbReference>
<comment type="subcellular location">
    <subcellularLocation>
        <location evidence="15">Cell membrane</location>
        <topology evidence="15">Peripheral membrane protein</topology>
        <orientation evidence="15">Cytoplasmic side</orientation>
    </subcellularLocation>
    <subcellularLocation>
        <location evidence="15">Cytoplasm</location>
    </subcellularLocation>
    <subcellularLocation>
        <location evidence="2">Membrane</location>
        <topology evidence="2">Peripheral membrane protein</topology>
    </subcellularLocation>
    <text evidence="15">Distribution is 50-50.</text>
</comment>
<feature type="binding site" evidence="15">
    <location>
        <begin position="103"/>
        <end position="107"/>
    </location>
    <ligand>
        <name>ATP</name>
        <dbReference type="ChEBI" id="CHEBI:30616"/>
    </ligand>
</feature>
<dbReference type="PROSITE" id="PS51192">
    <property type="entry name" value="HELICASE_ATP_BIND_1"/>
    <property type="match status" value="1"/>
</dbReference>
<evidence type="ECO:0000256" key="12">
    <source>
        <dbReference type="ARBA" id="ARBA00022967"/>
    </source>
</evidence>
<comment type="similarity">
    <text evidence="3 15 16">Belongs to the SecA family.</text>
</comment>
<dbReference type="GO" id="GO:0005829">
    <property type="term" value="C:cytosol"/>
    <property type="evidence" value="ECO:0007669"/>
    <property type="project" value="TreeGrafter"/>
</dbReference>
<dbReference type="PANTHER" id="PTHR30612">
    <property type="entry name" value="SECA INNER MEMBRANE COMPONENT OF SEC PROTEIN SECRETION SYSTEM"/>
    <property type="match status" value="1"/>
</dbReference>
<dbReference type="SMART" id="SM00957">
    <property type="entry name" value="SecA_DEAD"/>
    <property type="match status" value="1"/>
</dbReference>
<evidence type="ECO:0000256" key="10">
    <source>
        <dbReference type="ARBA" id="ARBA00022840"/>
    </source>
</evidence>
<dbReference type="GO" id="GO:0031522">
    <property type="term" value="C:cell envelope Sec protein transport complex"/>
    <property type="evidence" value="ECO:0007669"/>
    <property type="project" value="TreeGrafter"/>
</dbReference>
<dbReference type="SMART" id="SM00958">
    <property type="entry name" value="SecA_PP_bind"/>
    <property type="match status" value="1"/>
</dbReference>
<evidence type="ECO:0000256" key="17">
    <source>
        <dbReference type="SAM" id="MobiDB-lite"/>
    </source>
</evidence>
<dbReference type="InterPro" id="IPR014018">
    <property type="entry name" value="SecA_motor_DEAD"/>
</dbReference>
<comment type="catalytic activity">
    <reaction evidence="15">
        <text>ATP + H2O + cellular proteinSide 1 = ADP + phosphate + cellular proteinSide 2.</text>
        <dbReference type="EC" id="7.4.2.8"/>
    </reaction>
</comment>
<dbReference type="InterPro" id="IPR036670">
    <property type="entry name" value="SecA_X-link_sf"/>
</dbReference>
<dbReference type="Gene3D" id="3.40.50.300">
    <property type="entry name" value="P-loop containing nucleotide triphosphate hydrolases"/>
    <property type="match status" value="2"/>
</dbReference>
<keyword evidence="10 15" id="KW-0067">ATP-binding</keyword>
<dbReference type="EC" id="7.4.2.8" evidence="15"/>
<dbReference type="Pfam" id="PF21090">
    <property type="entry name" value="P-loop_SecA"/>
    <property type="match status" value="1"/>
</dbReference>
<keyword evidence="8 15" id="KW-0547">Nucleotide-binding</keyword>
<protein>
    <recommendedName>
        <fullName evidence="15 16">Protein translocase subunit SecA</fullName>
        <ecNumber evidence="15">7.4.2.8</ecNumber>
    </recommendedName>
</protein>
<keyword evidence="6 15" id="KW-0963">Cytoplasm</keyword>
<keyword evidence="14 15" id="KW-0472">Membrane</keyword>
<evidence type="ECO:0000256" key="4">
    <source>
        <dbReference type="ARBA" id="ARBA00022448"/>
    </source>
</evidence>
<dbReference type="Pfam" id="PF02810">
    <property type="entry name" value="SEC-C"/>
    <property type="match status" value="1"/>
</dbReference>
<dbReference type="FunFam" id="3.90.1440.10:FF:000002">
    <property type="entry name" value="Protein translocase subunit SecA"/>
    <property type="match status" value="1"/>
</dbReference>
<dbReference type="AlphaFoldDB" id="A0AAT9LE41"/>
<dbReference type="FunFam" id="1.10.3060.10:FF:000003">
    <property type="entry name" value="Protein translocase subunit SecA"/>
    <property type="match status" value="1"/>
</dbReference>
<dbReference type="InterPro" id="IPR020937">
    <property type="entry name" value="SecA_CS"/>
</dbReference>
<sequence length="914" mass="103686">MVSILKGLLDSNERELRRLRPIVQAVSSFEPHLKKLSDSELAAKTQEFKERIARGEPVDRLLPEAFATVREVSSRVLDMRHFDVQIMGGIVLHQGRIAEMQTGEGKTLVATLPAYLNAVAGRTVHVVTVNDYLAKRDREWMGQIYRFLGLDVGLVIPGMDTASKKKAYSCPIIYGTNTEFGFDYLRDNMAWRKEDLVQSELDYAIIDEVDSILIDEARTPLIISGQGEGSTDIYYRFRDLASALKKDKHYTVDEKARVVALTEEGVRKAEEWLGIENLYSQETMDLSHYLIQALRAKELMRRDVDYVVKDGEVLIVDEFTGRILVGRRFSDGLHQAIEAKEGVKVREETDTLATITVQNFFRMYKKLAGMTGTAATEESEFMEIYGLDVVTIPTNAPLIRTSLPDSIWKTEKAKFRAVVEEISEMHQAGRPVLVGTRSVEKSEMLSEMLKKRGIPHEVLNAKYHEREAEIVAQAGRKGAVTIATNMAGRGTDILLGGNPAFMARRALRQEGFDPEVIAIASEKVLPAEMSRKIEQGEIDDFLQKVLAARERYRALYDEFKKITDREHDEVVRLGGLHVIGTERHEARRIDNQLRGRAGRQGDPGSSRFYLSLEDELMRLFGGDLIASVMEKVGFPEDEAIEHPLITKSVETAQKRIEAHNFAIRKNVLEYDNVLNKQREIIYGERRRILDCEDPSEIVRGMMDRVIDRTLNLYWPKGAKKQEVDLGGLKAYFADLIPGFLLDVDSDAVSTREDLMSRLKTGFEARYREKAAELGDDMKDLERIILLRVVDQKWIDHLRAMEGLREGIGLRAYGQRDPLLEYQREGFELFQSMVQNIEEDTVRYLFRVTVKKPERSESDAGGNISRSRPRGRVVSPEGPAQRSLARKTERKVGRNDPCPCGSGKKYKNCCGKLAD</sequence>
<evidence type="ECO:0000256" key="11">
    <source>
        <dbReference type="ARBA" id="ARBA00022927"/>
    </source>
</evidence>
<dbReference type="NCBIfam" id="TIGR00963">
    <property type="entry name" value="secA"/>
    <property type="match status" value="1"/>
</dbReference>
<comment type="cofactor">
    <cofactor evidence="1">
        <name>Zn(2+)</name>
        <dbReference type="ChEBI" id="CHEBI:29105"/>
    </cofactor>
</comment>
<dbReference type="GO" id="GO:0005524">
    <property type="term" value="F:ATP binding"/>
    <property type="evidence" value="ECO:0007669"/>
    <property type="project" value="UniProtKB-UniRule"/>
</dbReference>
<dbReference type="KEGG" id="fcz:IMF26_07690"/>
<evidence type="ECO:0000256" key="1">
    <source>
        <dbReference type="ARBA" id="ARBA00001947"/>
    </source>
</evidence>
<dbReference type="Pfam" id="PF07516">
    <property type="entry name" value="SecA_SW"/>
    <property type="match status" value="1"/>
</dbReference>
<feature type="binding site" evidence="15">
    <location>
        <position position="85"/>
    </location>
    <ligand>
        <name>ATP</name>
        <dbReference type="ChEBI" id="CHEBI:30616"/>
    </ligand>
</feature>
<evidence type="ECO:0000256" key="7">
    <source>
        <dbReference type="ARBA" id="ARBA00022723"/>
    </source>
</evidence>
<reference evidence="20" key="1">
    <citation type="submission" date="2020-10" db="EMBL/GenBank/DDBJ databases">
        <authorList>
            <person name="Kadnikov V."/>
            <person name="Beletsky A.V."/>
            <person name="Mardanov A.V."/>
            <person name="Karnachuk O.V."/>
            <person name="Ravin N.V."/>
        </authorList>
    </citation>
    <scope>NUCLEOTIDE SEQUENCE</scope>
    <source>
        <strain evidence="20">Bu02</strain>
    </source>
</reference>
<evidence type="ECO:0000259" key="18">
    <source>
        <dbReference type="PROSITE" id="PS51192"/>
    </source>
</evidence>
<keyword evidence="13 15" id="KW-0811">Translocation</keyword>
<keyword evidence="7" id="KW-0479">Metal-binding</keyword>
<evidence type="ECO:0000313" key="20">
    <source>
        <dbReference type="EMBL" id="QUL99641.1"/>
    </source>
</evidence>
<dbReference type="InterPro" id="IPR044722">
    <property type="entry name" value="SecA_SF2_C"/>
</dbReference>
<proteinExistence type="inferred from homology"/>
<keyword evidence="12 15" id="KW-1278">Translocase</keyword>
<dbReference type="EMBL" id="CP062796">
    <property type="protein sequence ID" value="QUL99641.1"/>
    <property type="molecule type" value="Genomic_DNA"/>
</dbReference>
<dbReference type="Pfam" id="PF07517">
    <property type="entry name" value="SecA_DEAD"/>
    <property type="match status" value="1"/>
</dbReference>
<dbReference type="CDD" id="cd17928">
    <property type="entry name" value="DEXDc_SecA"/>
    <property type="match status" value="1"/>
</dbReference>
<comment type="function">
    <text evidence="15">Part of the Sec protein translocase complex. Interacts with the SecYEG preprotein conducting channel. Has a central role in coupling the hydrolysis of ATP to the transfer of proteins into and across the cell membrane, serving as an ATP-driven molecular motor driving the stepwise translocation of polypeptide chains across the membrane.</text>
</comment>
<dbReference type="GO" id="GO:0065002">
    <property type="term" value="P:intracellular protein transmembrane transport"/>
    <property type="evidence" value="ECO:0007669"/>
    <property type="project" value="UniProtKB-UniRule"/>
</dbReference>
<reference evidence="20" key="2">
    <citation type="journal article" date="2023" name="Biology">
        <title>Prokaryotic Life Associated with Coal-Fire Gas Vents Revealed by Metagenomics.</title>
        <authorList>
            <person name="Kadnikov V.V."/>
            <person name="Mardanov A.V."/>
            <person name="Beletsky A.V."/>
            <person name="Karnachuk O.V."/>
            <person name="Ravin N.V."/>
        </authorList>
    </citation>
    <scope>NUCLEOTIDE SEQUENCE</scope>
    <source>
        <strain evidence="20">Bu02</strain>
    </source>
</reference>
<dbReference type="GO" id="GO:0017038">
    <property type="term" value="P:protein import"/>
    <property type="evidence" value="ECO:0007669"/>
    <property type="project" value="InterPro"/>
</dbReference>
<dbReference type="PROSITE" id="PS51196">
    <property type="entry name" value="SECA_MOTOR_DEAD"/>
    <property type="match status" value="1"/>
</dbReference>
<feature type="domain" description="Helicase ATP-binding" evidence="18">
    <location>
        <begin position="87"/>
        <end position="225"/>
    </location>
</feature>
<feature type="region of interest" description="Disordered" evidence="17">
    <location>
        <begin position="854"/>
        <end position="906"/>
    </location>
</feature>
<evidence type="ECO:0000256" key="13">
    <source>
        <dbReference type="ARBA" id="ARBA00023010"/>
    </source>
</evidence>
<feature type="domain" description="SecA family profile" evidence="19">
    <location>
        <begin position="1"/>
        <end position="641"/>
    </location>
</feature>
<dbReference type="InterPro" id="IPR004027">
    <property type="entry name" value="SEC_C_motif"/>
</dbReference>
<name>A0AAT9LE41_9FIRM</name>
<dbReference type="GO" id="GO:0005886">
    <property type="term" value="C:plasma membrane"/>
    <property type="evidence" value="ECO:0007669"/>
    <property type="project" value="UniProtKB-SubCell"/>
</dbReference>
<evidence type="ECO:0000256" key="6">
    <source>
        <dbReference type="ARBA" id="ARBA00022490"/>
    </source>
</evidence>
<dbReference type="SUPFAM" id="SSF52540">
    <property type="entry name" value="P-loop containing nucleoside triphosphate hydrolases"/>
    <property type="match status" value="2"/>
</dbReference>
<dbReference type="InterPro" id="IPR036266">
    <property type="entry name" value="SecA_Wing/Scaffold_sf"/>
</dbReference>
<organism evidence="20">
    <name type="scientific">Candidatus Fermentithermobacillus carboniphilus</name>
    <dbReference type="NCBI Taxonomy" id="3085328"/>
    <lineage>
        <taxon>Bacteria</taxon>
        <taxon>Bacillati</taxon>
        <taxon>Bacillota</taxon>
        <taxon>Candidatus Fermentithermobacillia</taxon>
        <taxon>Candidatus Fermentithermobacillales</taxon>
        <taxon>Candidatus Fermentithermobacillaceae</taxon>
        <taxon>Candidatus Fermentithermobacillus</taxon>
    </lineage>
</organism>
<dbReference type="Pfam" id="PF01043">
    <property type="entry name" value="SecA_PP_bind"/>
    <property type="match status" value="1"/>
</dbReference>
<comment type="subunit">
    <text evidence="15">Monomer and homodimer. Part of the essential Sec protein translocation apparatus which comprises SecA, SecYEG and auxiliary proteins SecDF. Other proteins may also be involved.</text>
</comment>
<dbReference type="Gene3D" id="3.90.1440.10">
    <property type="entry name" value="SecA, preprotein cross-linking domain"/>
    <property type="match status" value="1"/>
</dbReference>
<evidence type="ECO:0000256" key="3">
    <source>
        <dbReference type="ARBA" id="ARBA00007650"/>
    </source>
</evidence>
<dbReference type="PANTHER" id="PTHR30612:SF0">
    <property type="entry name" value="CHLOROPLAST PROTEIN-TRANSPORTING ATPASE"/>
    <property type="match status" value="1"/>
</dbReference>
<dbReference type="SUPFAM" id="SSF81767">
    <property type="entry name" value="Pre-protein crosslinking domain of SecA"/>
    <property type="match status" value="1"/>
</dbReference>
<dbReference type="GO" id="GO:0046872">
    <property type="term" value="F:metal ion binding"/>
    <property type="evidence" value="ECO:0007669"/>
    <property type="project" value="UniProtKB-KW"/>
</dbReference>
<dbReference type="GO" id="GO:0043952">
    <property type="term" value="P:protein transport by the Sec complex"/>
    <property type="evidence" value="ECO:0007669"/>
    <property type="project" value="TreeGrafter"/>
</dbReference>
<keyword evidence="9" id="KW-0862">Zinc</keyword>
<dbReference type="InterPro" id="IPR011130">
    <property type="entry name" value="SecA_preprotein_X-link_dom"/>
</dbReference>
<evidence type="ECO:0000256" key="9">
    <source>
        <dbReference type="ARBA" id="ARBA00022833"/>
    </source>
</evidence>
<keyword evidence="5 15" id="KW-1003">Cell membrane</keyword>
<evidence type="ECO:0000256" key="5">
    <source>
        <dbReference type="ARBA" id="ARBA00022475"/>
    </source>
</evidence>
<feature type="binding site" evidence="15">
    <location>
        <position position="492"/>
    </location>
    <ligand>
        <name>ATP</name>
        <dbReference type="ChEBI" id="CHEBI:30616"/>
    </ligand>
</feature>
<keyword evidence="4 15" id="KW-0813">Transport</keyword>
<dbReference type="InterPro" id="IPR014001">
    <property type="entry name" value="Helicase_ATP-bd"/>
</dbReference>
<accession>A0AAT9LE41</accession>
<dbReference type="PROSITE" id="PS01312">
    <property type="entry name" value="SECA"/>
    <property type="match status" value="1"/>
</dbReference>
<evidence type="ECO:0000256" key="16">
    <source>
        <dbReference type="RuleBase" id="RU003874"/>
    </source>
</evidence>
<dbReference type="InterPro" id="IPR027417">
    <property type="entry name" value="P-loop_NTPase"/>
</dbReference>
<dbReference type="InterPro" id="IPR000185">
    <property type="entry name" value="SecA"/>
</dbReference>
<evidence type="ECO:0000256" key="2">
    <source>
        <dbReference type="ARBA" id="ARBA00004170"/>
    </source>
</evidence>
<gene>
    <name evidence="15 20" type="primary">secA</name>
    <name evidence="20" type="ORF">IMF26_07690</name>
</gene>
<dbReference type="NCBIfam" id="NF009538">
    <property type="entry name" value="PRK12904.1"/>
    <property type="match status" value="1"/>
</dbReference>
<dbReference type="InterPro" id="IPR011115">
    <property type="entry name" value="SecA_DEAD"/>
</dbReference>
<dbReference type="GO" id="GO:0008564">
    <property type="term" value="F:protein-exporting ATPase activity"/>
    <property type="evidence" value="ECO:0007669"/>
    <property type="project" value="UniProtKB-EC"/>
</dbReference>